<dbReference type="GO" id="GO:0047560">
    <property type="term" value="F:3-dehydrosphinganine reductase activity"/>
    <property type="evidence" value="ECO:0007669"/>
    <property type="project" value="UniProtKB-EC"/>
</dbReference>
<keyword evidence="4" id="KW-0256">Endoplasmic reticulum</keyword>
<evidence type="ECO:0000256" key="10">
    <source>
        <dbReference type="ARBA" id="ARBA00044737"/>
    </source>
</evidence>
<dbReference type="PANTHER" id="PTHR43550">
    <property type="entry name" value="3-KETODIHYDROSPHINGOSINE REDUCTASE"/>
    <property type="match status" value="1"/>
</dbReference>
<evidence type="ECO:0000256" key="6">
    <source>
        <dbReference type="ARBA" id="ARBA00022919"/>
    </source>
</evidence>
<dbReference type="GO" id="GO:0006666">
    <property type="term" value="P:3-keto-sphinganine metabolic process"/>
    <property type="evidence" value="ECO:0007669"/>
    <property type="project" value="InterPro"/>
</dbReference>
<dbReference type="InterPro" id="IPR045022">
    <property type="entry name" value="KDSR-like"/>
</dbReference>
<evidence type="ECO:0000313" key="14">
    <source>
        <dbReference type="Proteomes" id="UP000078559"/>
    </source>
</evidence>
<evidence type="ECO:0000256" key="12">
    <source>
        <dbReference type="SAM" id="Phobius"/>
    </source>
</evidence>
<dbReference type="InterPro" id="IPR002347">
    <property type="entry name" value="SDR_fam"/>
</dbReference>
<comment type="pathway">
    <text evidence="3">Sphingolipid metabolism.</text>
</comment>
<dbReference type="GO" id="GO:0030148">
    <property type="term" value="P:sphingolipid biosynthetic process"/>
    <property type="evidence" value="ECO:0007669"/>
    <property type="project" value="InterPro"/>
</dbReference>
<dbReference type="SUPFAM" id="SSF51735">
    <property type="entry name" value="NAD(P)-binding Rossmann-fold domains"/>
    <property type="match status" value="1"/>
</dbReference>
<gene>
    <name evidence="13" type="ORF">VM1G_11153</name>
</gene>
<evidence type="ECO:0000256" key="1">
    <source>
        <dbReference type="ARBA" id="ARBA00004240"/>
    </source>
</evidence>
<dbReference type="AlphaFoldDB" id="A0A194VJM6"/>
<keyword evidence="12" id="KW-0472">Membrane</keyword>
<keyword evidence="14" id="KW-1185">Reference proteome</keyword>
<feature type="transmembrane region" description="Helical" evidence="12">
    <location>
        <begin position="301"/>
        <end position="321"/>
    </location>
</feature>
<dbReference type="Gene3D" id="3.40.50.720">
    <property type="entry name" value="NAD(P)-binding Rossmann-like Domain"/>
    <property type="match status" value="1"/>
</dbReference>
<keyword evidence="8" id="KW-0443">Lipid metabolism</keyword>
<keyword evidence="12" id="KW-0812">Transmembrane</keyword>
<dbReference type="SMR" id="A0A194VJM6"/>
<evidence type="ECO:0000256" key="9">
    <source>
        <dbReference type="ARBA" id="ARBA00026112"/>
    </source>
</evidence>
<evidence type="ECO:0000256" key="5">
    <source>
        <dbReference type="ARBA" id="ARBA00022857"/>
    </source>
</evidence>
<sequence length="340" mass="36955">MGSFMSTNLFPVKGRTILITGGSRGTGLEAGRQLAAKGANVVIVARDQKRLQEGIEYIRVGAASPETQRFHQISADMTGAETCASVMAEVTEWNHGSPPDIVWCCAGSPQPTMFIETEVSQFQAQMESNYFSSAYMAHAALRAWLKPATEAATQAGKGDTQSKAPVARHLIFTSSFLALYPVAGYSPYSPSKAALRSLSDSLSQEMQLYTAANPHSPPVRVHTAFPATIYTESYEAENRIKSDLTKMLEEADGGQTAEVVARKSIEGLESGHELIACDLMTRFVMCSTLGASVRGGFWKGLVDYFLGWLGLIVMILVRGVMDRKVRNWGKQYGDSGMKTQ</sequence>
<dbReference type="PRINTS" id="PR00081">
    <property type="entry name" value="GDHRDH"/>
</dbReference>
<proteinExistence type="predicted"/>
<dbReference type="PANTHER" id="PTHR43550:SF3">
    <property type="entry name" value="3-KETODIHYDROSPHINGOSINE REDUCTASE"/>
    <property type="match status" value="1"/>
</dbReference>
<dbReference type="EMBL" id="KN796132">
    <property type="protein sequence ID" value="KUI64344.1"/>
    <property type="molecule type" value="Genomic_DNA"/>
</dbReference>
<protein>
    <recommendedName>
        <fullName evidence="9">3-dehydrosphinganine reductase</fullName>
        <ecNumber evidence="9">1.1.1.102</ecNumber>
    </recommendedName>
</protein>
<comment type="function">
    <text evidence="10">Catalyzes the reduction of 3'-oxosphinganine (3-ketodihydrosphingosine/KDS) to sphinganine (dihydrosphingosine/DHS), the second step of de novo sphingolipid biosynthesis.</text>
</comment>
<dbReference type="Proteomes" id="UP000078559">
    <property type="component" value="Unassembled WGS sequence"/>
</dbReference>
<comment type="pathway">
    <text evidence="2">Lipid metabolism; sphingolipid metabolism.</text>
</comment>
<evidence type="ECO:0000256" key="4">
    <source>
        <dbReference type="ARBA" id="ARBA00022824"/>
    </source>
</evidence>
<comment type="catalytic activity">
    <reaction evidence="11">
        <text>sphinganine + NADP(+) = 3-oxosphinganine + NADPH + H(+)</text>
        <dbReference type="Rhea" id="RHEA:22640"/>
        <dbReference type="ChEBI" id="CHEBI:15378"/>
        <dbReference type="ChEBI" id="CHEBI:57783"/>
        <dbReference type="ChEBI" id="CHEBI:57817"/>
        <dbReference type="ChEBI" id="CHEBI:58299"/>
        <dbReference type="ChEBI" id="CHEBI:58349"/>
        <dbReference type="EC" id="1.1.1.102"/>
    </reaction>
    <physiologicalReaction direction="right-to-left" evidence="11">
        <dbReference type="Rhea" id="RHEA:22642"/>
    </physiologicalReaction>
</comment>
<dbReference type="InterPro" id="IPR036291">
    <property type="entry name" value="NAD(P)-bd_dom_sf"/>
</dbReference>
<name>A0A194VJM6_CYTMA</name>
<dbReference type="CDD" id="cd08939">
    <property type="entry name" value="KDSR-like_SDR_c"/>
    <property type="match status" value="1"/>
</dbReference>
<evidence type="ECO:0000256" key="3">
    <source>
        <dbReference type="ARBA" id="ARBA00004991"/>
    </source>
</evidence>
<keyword evidence="6" id="KW-0746">Sphingolipid metabolism</keyword>
<reference evidence="13" key="1">
    <citation type="submission" date="2014-12" db="EMBL/GenBank/DDBJ databases">
        <title>Genome Sequence of Valsa Canker Pathogens Uncovers a Specific Adaption of Colonization on Woody Bark.</title>
        <authorList>
            <person name="Yin Z."/>
            <person name="Liu H."/>
            <person name="Gao X."/>
            <person name="Li Z."/>
            <person name="Song N."/>
            <person name="Ke X."/>
            <person name="Dai Q."/>
            <person name="Wu Y."/>
            <person name="Sun Y."/>
            <person name="Xu J.-R."/>
            <person name="Kang Z.K."/>
            <person name="Wang L."/>
            <person name="Huang L."/>
        </authorList>
    </citation>
    <scope>NUCLEOTIDE SEQUENCE [LARGE SCALE GENOMIC DNA]</scope>
    <source>
        <strain evidence="13">03-8</strain>
    </source>
</reference>
<dbReference type="EC" id="1.1.1.102" evidence="9"/>
<comment type="subcellular location">
    <subcellularLocation>
        <location evidence="1">Endoplasmic reticulum</location>
    </subcellularLocation>
</comment>
<keyword evidence="12" id="KW-1133">Transmembrane helix</keyword>
<dbReference type="OrthoDB" id="10267115at2759"/>
<evidence type="ECO:0000256" key="8">
    <source>
        <dbReference type="ARBA" id="ARBA00023098"/>
    </source>
</evidence>
<organism evidence="13 14">
    <name type="scientific">Cytospora mali</name>
    <name type="common">Apple Valsa canker fungus</name>
    <name type="synonym">Valsa mali</name>
    <dbReference type="NCBI Taxonomy" id="578113"/>
    <lineage>
        <taxon>Eukaryota</taxon>
        <taxon>Fungi</taxon>
        <taxon>Dikarya</taxon>
        <taxon>Ascomycota</taxon>
        <taxon>Pezizomycotina</taxon>
        <taxon>Sordariomycetes</taxon>
        <taxon>Sordariomycetidae</taxon>
        <taxon>Diaporthales</taxon>
        <taxon>Cytosporaceae</taxon>
        <taxon>Cytospora</taxon>
    </lineage>
</organism>
<keyword evidence="7" id="KW-0560">Oxidoreductase</keyword>
<dbReference type="GO" id="GO:0005789">
    <property type="term" value="C:endoplasmic reticulum membrane"/>
    <property type="evidence" value="ECO:0007669"/>
    <property type="project" value="TreeGrafter"/>
</dbReference>
<evidence type="ECO:0000256" key="2">
    <source>
        <dbReference type="ARBA" id="ARBA00004760"/>
    </source>
</evidence>
<dbReference type="Pfam" id="PF00106">
    <property type="entry name" value="adh_short"/>
    <property type="match status" value="1"/>
</dbReference>
<evidence type="ECO:0000313" key="13">
    <source>
        <dbReference type="EMBL" id="KUI64344.1"/>
    </source>
</evidence>
<evidence type="ECO:0000256" key="7">
    <source>
        <dbReference type="ARBA" id="ARBA00023002"/>
    </source>
</evidence>
<keyword evidence="5" id="KW-0521">NADP</keyword>
<evidence type="ECO:0000256" key="11">
    <source>
        <dbReference type="ARBA" id="ARBA00048930"/>
    </source>
</evidence>
<accession>A0A194VJM6</accession>